<dbReference type="Proteomes" id="UP001164935">
    <property type="component" value="Chromosome"/>
</dbReference>
<evidence type="ECO:0000313" key="3">
    <source>
        <dbReference type="Proteomes" id="UP001164935"/>
    </source>
</evidence>
<dbReference type="AlphaFoldDB" id="A0AA46YP57"/>
<organism evidence="2 3">
    <name type="scientific">Halomonas qinghailakensis</name>
    <dbReference type="NCBI Taxonomy" id="2937790"/>
    <lineage>
        <taxon>Bacteria</taxon>
        <taxon>Pseudomonadati</taxon>
        <taxon>Pseudomonadota</taxon>
        <taxon>Gammaproteobacteria</taxon>
        <taxon>Oceanospirillales</taxon>
        <taxon>Halomonadaceae</taxon>
        <taxon>Halomonas</taxon>
    </lineage>
</organism>
<feature type="transmembrane region" description="Helical" evidence="1">
    <location>
        <begin position="128"/>
        <end position="152"/>
    </location>
</feature>
<keyword evidence="1" id="KW-0472">Membrane</keyword>
<protein>
    <submittedName>
        <fullName evidence="2">Uncharacterized protein</fullName>
    </submittedName>
</protein>
<reference evidence="2" key="1">
    <citation type="submission" date="2022-05" db="EMBL/GenBank/DDBJ databases">
        <title>Complete sequence of a novel PHA-producing Halomonas strain.</title>
        <authorList>
            <person name="Zheng Z."/>
        </authorList>
    </citation>
    <scope>NUCLEOTIDE SEQUENCE</scope>
    <source>
        <strain evidence="2">ZZQ-149</strain>
    </source>
</reference>
<keyword evidence="1" id="KW-1133">Transmembrane helix</keyword>
<evidence type="ECO:0000256" key="1">
    <source>
        <dbReference type="SAM" id="Phobius"/>
    </source>
</evidence>
<dbReference type="EMBL" id="CP096973">
    <property type="protein sequence ID" value="UYO75204.1"/>
    <property type="molecule type" value="Genomic_DNA"/>
</dbReference>
<name>A0AA46YP57_9GAMM</name>
<dbReference type="RefSeq" id="WP_264018673.1">
    <property type="nucleotide sequence ID" value="NZ_CP096973.1"/>
</dbReference>
<gene>
    <name evidence="2" type="ORF">M0220_03355</name>
</gene>
<accession>A0AA46YP57</accession>
<dbReference type="KEGG" id="hqn:M0220_03355"/>
<sequence>MPTPTASINSNIMRDLYQRLALTPDASDQDIENAVAHCPNSALRQDAETVLGVAEHRDAYNKLHKTVSDIGQLRARLGLTHGAHWQGNVANDFSLPPDNAISRHDELIDRVSLAVSLYNRWRRFKGPWLLITLFTLGAGIGLALGLTLGLGLGMG</sequence>
<keyword evidence="1" id="KW-0812">Transmembrane</keyword>
<keyword evidence="3" id="KW-1185">Reference proteome</keyword>
<evidence type="ECO:0000313" key="2">
    <source>
        <dbReference type="EMBL" id="UYO75204.1"/>
    </source>
</evidence>
<proteinExistence type="predicted"/>